<sequence>MSLKRRYAIIGCGMMGREHMQNLALVPDAKLVAIADPDAGSRDAATALAGKLGQTIATFANAAHMLTECTPDAVIIASPNFTHFDVVKRMMDACCAILLEKPMCTTLEDAAALEQAVASYPHLFWVGLEYRYMPPVTRFIERVHAGELGHLKMLAIREHRFPFLVKVGDWNRFNRNSGGTLVEKCCHFFDLMRHILRDEPVRIFASGAQDVNHLDERYDGETPDIIDNAFVMVDFSGGTRAVLDLCMFAEGSQEQEEISAVGPIGKMEVKLPGREVTWSPRDKSGPIVEVVDTPDDVLAAGDHHGATYFQLLDFHAALTQGTPALITAQDGYRSVAMGVAAQQSIATGSPVELNFQTSGASQS</sequence>
<dbReference type="Gene3D" id="3.40.50.720">
    <property type="entry name" value="NAD(P)-binding Rossmann-like Domain"/>
    <property type="match status" value="1"/>
</dbReference>
<evidence type="ECO:0000259" key="2">
    <source>
        <dbReference type="Pfam" id="PF02894"/>
    </source>
</evidence>
<dbReference type="EMBL" id="JABWTA010000001">
    <property type="protein sequence ID" value="NVE96039.1"/>
    <property type="molecule type" value="Genomic_DNA"/>
</dbReference>
<name>A0A850HDW8_9SPHN</name>
<dbReference type="SUPFAM" id="SSF51735">
    <property type="entry name" value="NAD(P)-binding Rossmann-fold domains"/>
    <property type="match status" value="1"/>
</dbReference>
<dbReference type="Gene3D" id="3.30.360.10">
    <property type="entry name" value="Dihydrodipicolinate Reductase, domain 2"/>
    <property type="match status" value="1"/>
</dbReference>
<evidence type="ECO:0000259" key="1">
    <source>
        <dbReference type="Pfam" id="PF01408"/>
    </source>
</evidence>
<dbReference type="Proteomes" id="UP000546031">
    <property type="component" value="Unassembled WGS sequence"/>
</dbReference>
<dbReference type="SUPFAM" id="SSF55347">
    <property type="entry name" value="Glyceraldehyde-3-phosphate dehydrogenase-like, C-terminal domain"/>
    <property type="match status" value="1"/>
</dbReference>
<dbReference type="InterPro" id="IPR036291">
    <property type="entry name" value="NAD(P)-bd_dom_sf"/>
</dbReference>
<dbReference type="Pfam" id="PF02894">
    <property type="entry name" value="GFO_IDH_MocA_C"/>
    <property type="match status" value="1"/>
</dbReference>
<dbReference type="Pfam" id="PF01408">
    <property type="entry name" value="GFO_IDH_MocA"/>
    <property type="match status" value="1"/>
</dbReference>
<dbReference type="AlphaFoldDB" id="A0A850HDW8"/>
<reference evidence="3 4" key="1">
    <citation type="submission" date="2020-06" db="EMBL/GenBank/DDBJ databases">
        <title>Altererythrobacter lutimaris sp. nov., a marine bacterium isolated from a tidal flat.</title>
        <authorList>
            <person name="Kim D."/>
            <person name="Yoo Y."/>
            <person name="Kim J.-J."/>
        </authorList>
    </citation>
    <scope>NUCLEOTIDE SEQUENCE [LARGE SCALE GENOMIC DNA]</scope>
    <source>
        <strain evidence="3 4">JGD-16</strain>
    </source>
</reference>
<dbReference type="InterPro" id="IPR000683">
    <property type="entry name" value="Gfo/Idh/MocA-like_OxRdtase_N"/>
</dbReference>
<feature type="domain" description="Gfo/Idh/MocA-like oxidoreductase N-terminal" evidence="1">
    <location>
        <begin position="6"/>
        <end position="127"/>
    </location>
</feature>
<dbReference type="InterPro" id="IPR050424">
    <property type="entry name" value="Gfo-Idh-MocA_inositol_DH"/>
</dbReference>
<feature type="domain" description="Gfo/Idh/MocA-like oxidoreductase C-terminal" evidence="2">
    <location>
        <begin position="141"/>
        <end position="353"/>
    </location>
</feature>
<dbReference type="RefSeq" id="WP_176274202.1">
    <property type="nucleotide sequence ID" value="NZ_JABWTA010000001.1"/>
</dbReference>
<gene>
    <name evidence="3" type="ORF">HUO12_14130</name>
</gene>
<comment type="caution">
    <text evidence="3">The sequence shown here is derived from an EMBL/GenBank/DDBJ whole genome shotgun (WGS) entry which is preliminary data.</text>
</comment>
<accession>A0A850HDW8</accession>
<dbReference type="PANTHER" id="PTHR43593">
    <property type="match status" value="1"/>
</dbReference>
<protein>
    <submittedName>
        <fullName evidence="3">Gfo/Idh/MocA family oxidoreductase</fullName>
    </submittedName>
</protein>
<keyword evidence="4" id="KW-1185">Reference proteome</keyword>
<dbReference type="PANTHER" id="PTHR43593:SF1">
    <property type="entry name" value="INOSITOL 2-DEHYDROGENASE"/>
    <property type="match status" value="1"/>
</dbReference>
<dbReference type="GO" id="GO:0000166">
    <property type="term" value="F:nucleotide binding"/>
    <property type="evidence" value="ECO:0007669"/>
    <property type="project" value="InterPro"/>
</dbReference>
<proteinExistence type="predicted"/>
<evidence type="ECO:0000313" key="3">
    <source>
        <dbReference type="EMBL" id="NVE96039.1"/>
    </source>
</evidence>
<evidence type="ECO:0000313" key="4">
    <source>
        <dbReference type="Proteomes" id="UP000546031"/>
    </source>
</evidence>
<organism evidence="3 4">
    <name type="scientific">Altererythrobacter lutimaris</name>
    <dbReference type="NCBI Taxonomy" id="2743979"/>
    <lineage>
        <taxon>Bacteria</taxon>
        <taxon>Pseudomonadati</taxon>
        <taxon>Pseudomonadota</taxon>
        <taxon>Alphaproteobacteria</taxon>
        <taxon>Sphingomonadales</taxon>
        <taxon>Erythrobacteraceae</taxon>
        <taxon>Altererythrobacter</taxon>
    </lineage>
</organism>
<dbReference type="InterPro" id="IPR004104">
    <property type="entry name" value="Gfo/Idh/MocA-like_OxRdtase_C"/>
</dbReference>